<evidence type="ECO:0000256" key="3">
    <source>
        <dbReference type="ARBA" id="ARBA00023163"/>
    </source>
</evidence>
<keyword evidence="2" id="KW-0238">DNA-binding</keyword>
<reference evidence="5 6" key="1">
    <citation type="submission" date="2019-10" db="EMBL/GenBank/DDBJ databases">
        <title>Cognatihalovulum marinum gen. nov. sp. nov., a new member of the family Rhodobacteraceae isolated from deep seawater of the Northwest Indian Ocean.</title>
        <authorList>
            <person name="Ruan C."/>
            <person name="Wang J."/>
            <person name="Zheng X."/>
            <person name="Song L."/>
            <person name="Zhu Y."/>
            <person name="Huang Y."/>
            <person name="Lu Z."/>
            <person name="Du W."/>
            <person name="Huang L."/>
            <person name="Dai X."/>
        </authorList>
    </citation>
    <scope>NUCLEOTIDE SEQUENCE [LARGE SCALE GENOMIC DNA]</scope>
    <source>
        <strain evidence="5 6">2CG4</strain>
    </source>
</reference>
<dbReference type="Pfam" id="PF12802">
    <property type="entry name" value="MarR_2"/>
    <property type="match status" value="1"/>
</dbReference>
<dbReference type="PROSITE" id="PS50995">
    <property type="entry name" value="HTH_MARR_2"/>
    <property type="match status" value="1"/>
</dbReference>
<proteinExistence type="predicted"/>
<protein>
    <submittedName>
        <fullName evidence="5">MarR family transcriptional regulator</fullName>
    </submittedName>
</protein>
<gene>
    <name evidence="5" type="ORF">GE300_17065</name>
</gene>
<dbReference type="PANTHER" id="PTHR42756:SF1">
    <property type="entry name" value="TRANSCRIPTIONAL REPRESSOR OF EMRAB OPERON"/>
    <property type="match status" value="1"/>
</dbReference>
<dbReference type="EMBL" id="WIND01000017">
    <property type="protein sequence ID" value="MSU91294.1"/>
    <property type="molecule type" value="Genomic_DNA"/>
</dbReference>
<evidence type="ECO:0000313" key="5">
    <source>
        <dbReference type="EMBL" id="MSU91294.1"/>
    </source>
</evidence>
<dbReference type="InterPro" id="IPR000835">
    <property type="entry name" value="HTH_MarR-typ"/>
</dbReference>
<dbReference type="InterPro" id="IPR036388">
    <property type="entry name" value="WH-like_DNA-bd_sf"/>
</dbReference>
<dbReference type="SMART" id="SM00347">
    <property type="entry name" value="HTH_MARR"/>
    <property type="match status" value="1"/>
</dbReference>
<dbReference type="Gene3D" id="1.10.10.10">
    <property type="entry name" value="Winged helix-like DNA-binding domain superfamily/Winged helix DNA-binding domain"/>
    <property type="match status" value="1"/>
</dbReference>
<accession>A0A6L5Z5H5</accession>
<keyword evidence="1" id="KW-0805">Transcription regulation</keyword>
<dbReference type="InterPro" id="IPR036390">
    <property type="entry name" value="WH_DNA-bd_sf"/>
</dbReference>
<dbReference type="GO" id="GO:0003700">
    <property type="term" value="F:DNA-binding transcription factor activity"/>
    <property type="evidence" value="ECO:0007669"/>
    <property type="project" value="InterPro"/>
</dbReference>
<sequence length="174" mass="19532">MAFLDDPERMQHRLAALAELERRLSFRISRLSKLLDSHAAKQLAPHELGLTWYRILMVLSIFGQTTAADLSRLMVIDRAQISRAVSDLLARGLLAQQTDPNNRRKKLLNLTPAGRAILSEVQPMLESRQKVFADLLDEDELMALRSAIDKISRHLALELEQPEAAPASMAAARD</sequence>
<evidence type="ECO:0000259" key="4">
    <source>
        <dbReference type="PROSITE" id="PS50995"/>
    </source>
</evidence>
<evidence type="ECO:0000256" key="2">
    <source>
        <dbReference type="ARBA" id="ARBA00023125"/>
    </source>
</evidence>
<organism evidence="5 6">
    <name type="scientific">Halovulum marinum</name>
    <dbReference type="NCBI Taxonomy" id="2662447"/>
    <lineage>
        <taxon>Bacteria</taxon>
        <taxon>Pseudomonadati</taxon>
        <taxon>Pseudomonadota</taxon>
        <taxon>Alphaproteobacteria</taxon>
        <taxon>Rhodobacterales</taxon>
        <taxon>Paracoccaceae</taxon>
        <taxon>Halovulum</taxon>
    </lineage>
</organism>
<keyword evidence="6" id="KW-1185">Reference proteome</keyword>
<name>A0A6L5Z5H5_9RHOB</name>
<dbReference type="Proteomes" id="UP000474957">
    <property type="component" value="Unassembled WGS sequence"/>
</dbReference>
<dbReference type="SUPFAM" id="SSF46785">
    <property type="entry name" value="Winged helix' DNA-binding domain"/>
    <property type="match status" value="1"/>
</dbReference>
<dbReference type="GO" id="GO:0003677">
    <property type="term" value="F:DNA binding"/>
    <property type="evidence" value="ECO:0007669"/>
    <property type="project" value="UniProtKB-KW"/>
</dbReference>
<dbReference type="InterPro" id="IPR023187">
    <property type="entry name" value="Tscrpt_reg_MarR-type_CS"/>
</dbReference>
<feature type="domain" description="HTH marR-type" evidence="4">
    <location>
        <begin position="21"/>
        <end position="153"/>
    </location>
</feature>
<dbReference type="AlphaFoldDB" id="A0A6L5Z5H5"/>
<dbReference type="PANTHER" id="PTHR42756">
    <property type="entry name" value="TRANSCRIPTIONAL REGULATOR, MARR"/>
    <property type="match status" value="1"/>
</dbReference>
<evidence type="ECO:0000256" key="1">
    <source>
        <dbReference type="ARBA" id="ARBA00023015"/>
    </source>
</evidence>
<evidence type="ECO:0000313" key="6">
    <source>
        <dbReference type="Proteomes" id="UP000474957"/>
    </source>
</evidence>
<dbReference type="PROSITE" id="PS01117">
    <property type="entry name" value="HTH_MARR_1"/>
    <property type="match status" value="1"/>
</dbReference>
<comment type="caution">
    <text evidence="5">The sequence shown here is derived from an EMBL/GenBank/DDBJ whole genome shotgun (WGS) entry which is preliminary data.</text>
</comment>
<dbReference type="RefSeq" id="WP_154448297.1">
    <property type="nucleotide sequence ID" value="NZ_WIND01000017.1"/>
</dbReference>
<keyword evidence="3" id="KW-0804">Transcription</keyword>